<comment type="caution">
    <text evidence="1">The sequence shown here is derived from an EMBL/GenBank/DDBJ whole genome shotgun (WGS) entry which is preliminary data.</text>
</comment>
<organism evidence="1 2">
    <name type="scientific">Halalkalibacter akibai (strain ATCC 43226 / DSM 21942 / CIP 109018 / JCM 9157 / 1139)</name>
    <name type="common">Bacillus akibai</name>
    <dbReference type="NCBI Taxonomy" id="1236973"/>
    <lineage>
        <taxon>Bacteria</taxon>
        <taxon>Bacillati</taxon>
        <taxon>Bacillota</taxon>
        <taxon>Bacilli</taxon>
        <taxon>Bacillales</taxon>
        <taxon>Bacillaceae</taxon>
        <taxon>Halalkalibacter</taxon>
    </lineage>
</organism>
<evidence type="ECO:0000313" key="1">
    <source>
        <dbReference type="EMBL" id="GAE36348.1"/>
    </source>
</evidence>
<name>W4QXI0_HALA3</name>
<sequence length="154" mass="17484">MSPIARLDYHLVYTAILFKCQLNSLGDFLGSSLPFFYPLLQSRFHMGKVLDLLADRSKPHFHNPLFLHSRQATLQTSSLACRCRFIPFALVSYSCKNRANGLHGRRVNAHMPLWIALLPYLPVKTQGWAPQAKTRSFIDVPFGGFLAPPSRKEN</sequence>
<accession>W4QXI0</accession>
<dbReference type="AlphaFoldDB" id="W4QXI0"/>
<reference evidence="1 2" key="1">
    <citation type="journal article" date="2014" name="Genome Announc.">
        <title>Draft Genome Sequences of Three Alkaliphilic Bacillus Strains, Bacillus wakoensis JCM 9140T, Bacillus akibai JCM 9157T, and Bacillus hemicellulosilyticus JCM 9152T.</title>
        <authorList>
            <person name="Yuki M."/>
            <person name="Oshima K."/>
            <person name="Suda W."/>
            <person name="Oshida Y."/>
            <person name="Kitamura K."/>
            <person name="Iida T."/>
            <person name="Hattori M."/>
            <person name="Ohkuma M."/>
        </authorList>
    </citation>
    <scope>NUCLEOTIDE SEQUENCE [LARGE SCALE GENOMIC DNA]</scope>
    <source>
        <strain evidence="1 2">JCM 9157</strain>
    </source>
</reference>
<keyword evidence="2" id="KW-1185">Reference proteome</keyword>
<proteinExistence type="predicted"/>
<evidence type="ECO:0000313" key="2">
    <source>
        <dbReference type="Proteomes" id="UP000018896"/>
    </source>
</evidence>
<gene>
    <name evidence="1" type="ORF">JCM9157_3509</name>
</gene>
<dbReference type="Proteomes" id="UP000018896">
    <property type="component" value="Unassembled WGS sequence"/>
</dbReference>
<dbReference type="eggNOG" id="ENOG5030EU0">
    <property type="taxonomic scope" value="Bacteria"/>
</dbReference>
<protein>
    <submittedName>
        <fullName evidence="1">Uncharacterized protein</fullName>
    </submittedName>
</protein>
<dbReference type="EMBL" id="BAUV01000032">
    <property type="protein sequence ID" value="GAE36348.1"/>
    <property type="molecule type" value="Genomic_DNA"/>
</dbReference>
<dbReference type="STRING" id="1236973.JCM9157_3509"/>